<sequence>VCQLQGREMCNCRRASCVDSCPSGGSGSCDKNNVCSCKCSTGTHLDAATNTHSTCNSAFTGPEPDKCTSCVSGKYLKRDASGTTECVGSADCGEGYYADSAANTCSSCGIDKCQTCVSDSGVVKCMKCLSGYLSIDSLSVGPSAISRINRQMPVTNLFANALQGLIWRAVAVSSATQHAWSGSRV</sequence>
<accession>V6T7F6</accession>
<gene>
    <name evidence="1" type="ORF">DHA2_154147</name>
</gene>
<evidence type="ECO:0000313" key="2">
    <source>
        <dbReference type="Proteomes" id="UP000018320"/>
    </source>
</evidence>
<reference evidence="1 2" key="2">
    <citation type="journal article" date="2013" name="Genome Biol. Evol.">
        <title>Genome sequencing of Giardia lamblia genotypes A2 and B isolates (DH and GS) and comparative analysis with the genomes of genotypes A1 and E (WB and Pig).</title>
        <authorList>
            <person name="Adam R.D."/>
            <person name="Dahlstrom E.W."/>
            <person name="Martens C.A."/>
            <person name="Bruno D.P."/>
            <person name="Barbian K.D."/>
            <person name="Ricklefs S.M."/>
            <person name="Hernandez M.M."/>
            <person name="Narla N.P."/>
            <person name="Patel R.B."/>
            <person name="Porcella S.F."/>
            <person name="Nash T.E."/>
        </authorList>
    </citation>
    <scope>NUCLEOTIDE SEQUENCE [LARGE SCALE GENOMIC DNA]</scope>
    <source>
        <strain evidence="1 2">DH</strain>
    </source>
</reference>
<dbReference type="AlphaFoldDB" id="V6T7F6"/>
<dbReference type="EMBL" id="AHGT01000137">
    <property type="protein sequence ID" value="ESU34823.1"/>
    <property type="molecule type" value="Genomic_DNA"/>
</dbReference>
<proteinExistence type="predicted"/>
<dbReference type="Proteomes" id="UP000018320">
    <property type="component" value="Unassembled WGS sequence"/>
</dbReference>
<feature type="non-terminal residue" evidence="1">
    <location>
        <position position="1"/>
    </location>
</feature>
<organism evidence="1 2">
    <name type="scientific">Giardia intestinalis</name>
    <name type="common">Giardia lamblia</name>
    <dbReference type="NCBI Taxonomy" id="5741"/>
    <lineage>
        <taxon>Eukaryota</taxon>
        <taxon>Metamonada</taxon>
        <taxon>Diplomonadida</taxon>
        <taxon>Hexamitidae</taxon>
        <taxon>Giardiinae</taxon>
        <taxon>Giardia</taxon>
    </lineage>
</organism>
<protein>
    <submittedName>
        <fullName evidence="1">Molecular chaperone, DnaJ family protein</fullName>
    </submittedName>
</protein>
<dbReference type="InterPro" id="IPR009030">
    <property type="entry name" value="Growth_fac_rcpt_cys_sf"/>
</dbReference>
<dbReference type="VEuPathDB" id="GiardiaDB:DHA2_154147"/>
<reference evidence="2" key="1">
    <citation type="submission" date="2012-02" db="EMBL/GenBank/DDBJ databases">
        <title>Genome sequencing of Giardia lamblia Genotypes A2 and B isolates (DH and GS) and comparative analysis with the genomes of Genotypes A1 and E (WB and Pig).</title>
        <authorList>
            <person name="Adam R."/>
            <person name="Dahlstrom E."/>
            <person name="Martens C."/>
            <person name="Bruno D."/>
            <person name="Barbian K."/>
            <person name="Porcella S.F."/>
            <person name="Nash T."/>
        </authorList>
    </citation>
    <scope>NUCLEOTIDE SEQUENCE</scope>
    <source>
        <strain evidence="2">DH</strain>
    </source>
</reference>
<comment type="caution">
    <text evidence="1">The sequence shown here is derived from an EMBL/GenBank/DDBJ whole genome shotgun (WGS) entry which is preliminary data.</text>
</comment>
<name>V6T7F6_GIAIN</name>
<evidence type="ECO:0000313" key="1">
    <source>
        <dbReference type="EMBL" id="ESU34823.1"/>
    </source>
</evidence>
<dbReference type="Gene3D" id="2.10.220.10">
    <property type="entry name" value="Hormone Receptor, Insulin-like Growth Factor Receptor 1, Chain A, domain 2"/>
    <property type="match status" value="1"/>
</dbReference>
<dbReference type="SUPFAM" id="SSF57184">
    <property type="entry name" value="Growth factor receptor domain"/>
    <property type="match status" value="1"/>
</dbReference>